<dbReference type="OrthoDB" id="1275789at2"/>
<organism evidence="2 3">
    <name type="scientific">Chryseobacterium formosense</name>
    <dbReference type="NCBI Taxonomy" id="236814"/>
    <lineage>
        <taxon>Bacteria</taxon>
        <taxon>Pseudomonadati</taxon>
        <taxon>Bacteroidota</taxon>
        <taxon>Flavobacteriia</taxon>
        <taxon>Flavobacteriales</taxon>
        <taxon>Weeksellaceae</taxon>
        <taxon>Chryseobacterium group</taxon>
        <taxon>Chryseobacterium</taxon>
    </lineage>
</organism>
<accession>A0A085YZ94</accession>
<gene>
    <name evidence="2" type="ORF">IX39_19700</name>
</gene>
<dbReference type="AlphaFoldDB" id="A0A085YZ94"/>
<dbReference type="Proteomes" id="UP000028713">
    <property type="component" value="Unassembled WGS sequence"/>
</dbReference>
<evidence type="ECO:0000313" key="2">
    <source>
        <dbReference type="EMBL" id="KFE97507.1"/>
    </source>
</evidence>
<name>A0A085YZ94_9FLAO</name>
<dbReference type="RefSeq" id="WP_034679461.1">
    <property type="nucleotide sequence ID" value="NZ_FPAP01000003.1"/>
</dbReference>
<dbReference type="STRING" id="236814.IX39_19700"/>
<proteinExistence type="predicted"/>
<sequence>MQILKKITFLSAMFFSTYLMYAQGKSSHKDHKIIDSNPVYIITGNGISTSQAQEKLSFSGSQNNSEIEISDNAVKVKKNGIYRFTLNTNLNATERKENNISYYVSLNGKEAFSKNQHNIPANGEYYFQIQLKANDSIAFNIRGNGELRKESLQNTLKIQFADPKLIKIEEEH</sequence>
<comment type="caution">
    <text evidence="2">The sequence shown here is derived from an EMBL/GenBank/DDBJ whole genome shotgun (WGS) entry which is preliminary data.</text>
</comment>
<feature type="chain" id="PRO_5001800219" evidence="1">
    <location>
        <begin position="22"/>
        <end position="172"/>
    </location>
</feature>
<reference evidence="2 3" key="1">
    <citation type="submission" date="2014-07" db="EMBL/GenBank/DDBJ databases">
        <title>Genome of Chryseobacterium formosense LMG 24722.</title>
        <authorList>
            <person name="Pipes S.E."/>
            <person name="Stropko S.J."/>
            <person name="Newman J.D."/>
        </authorList>
    </citation>
    <scope>NUCLEOTIDE SEQUENCE [LARGE SCALE GENOMIC DNA]</scope>
    <source>
        <strain evidence="2 3">LMG 24722</strain>
    </source>
</reference>
<protein>
    <submittedName>
        <fullName evidence="2">Uncharacterized protein</fullName>
    </submittedName>
</protein>
<dbReference type="EMBL" id="JPRP01000005">
    <property type="protein sequence ID" value="KFE97507.1"/>
    <property type="molecule type" value="Genomic_DNA"/>
</dbReference>
<evidence type="ECO:0000256" key="1">
    <source>
        <dbReference type="SAM" id="SignalP"/>
    </source>
</evidence>
<dbReference type="eggNOG" id="ENOG5033XWU">
    <property type="taxonomic scope" value="Bacteria"/>
</dbReference>
<evidence type="ECO:0000313" key="3">
    <source>
        <dbReference type="Proteomes" id="UP000028713"/>
    </source>
</evidence>
<feature type="signal peptide" evidence="1">
    <location>
        <begin position="1"/>
        <end position="21"/>
    </location>
</feature>
<keyword evidence="1" id="KW-0732">Signal</keyword>
<keyword evidence="3" id="KW-1185">Reference proteome</keyword>